<dbReference type="GO" id="GO:0016746">
    <property type="term" value="F:acyltransferase activity"/>
    <property type="evidence" value="ECO:0007669"/>
    <property type="project" value="UniProtKB-KW"/>
</dbReference>
<reference evidence="6" key="1">
    <citation type="journal article" date="2021" name="PeerJ">
        <title>Extensive microbial diversity within the chicken gut microbiome revealed by metagenomics and culture.</title>
        <authorList>
            <person name="Gilroy R."/>
            <person name="Ravi A."/>
            <person name="Getino M."/>
            <person name="Pursley I."/>
            <person name="Horton D.L."/>
            <person name="Alikhan N.F."/>
            <person name="Baker D."/>
            <person name="Gharbi K."/>
            <person name="Hall N."/>
            <person name="Watson M."/>
            <person name="Adriaenssens E.M."/>
            <person name="Foster-Nyarko E."/>
            <person name="Jarju S."/>
            <person name="Secka A."/>
            <person name="Antonio M."/>
            <person name="Oren A."/>
            <person name="Chaudhuri R.R."/>
            <person name="La Ragione R."/>
            <person name="Hildebrand F."/>
            <person name="Pallen M.J."/>
        </authorList>
    </citation>
    <scope>NUCLEOTIDE SEQUENCE</scope>
    <source>
        <strain evidence="6">4100</strain>
    </source>
</reference>
<evidence type="ECO:0000256" key="1">
    <source>
        <dbReference type="ARBA" id="ARBA00005189"/>
    </source>
</evidence>
<keyword evidence="2" id="KW-0444">Lipid biosynthesis</keyword>
<sequence>MQRIIDPVDIELIKSELTAERFLRHANKGGNDIYIVDGREAPNTMREIGRLREIAFRSAGGGTGKDCDIDEFDMMEPPCMQLVVWDPEGEQILGGYRFIRGCDIRQNHDGTPRIATSHMFRFSERFLNDYLPKTLELGRSFVRLEYQSTRAGVKAIYVLDNLWDGLGALTVIYPEIEYLFGKVTMYPSYDEECRNMILYFLNKHFPDPDKLVTTITPLVTNTDVEAMKRLFPNDTFKEDYKVLNKAVREHGYNIPPLVNAYMGLSPTMRMFGTAINDEFGDVEESGIFFAISDIFEEKKRRHISTYHT</sequence>
<keyword evidence="4" id="KW-0443">Lipid metabolism</keyword>
<protein>
    <submittedName>
        <fullName evidence="6">GNAT family N-acetyltransferase</fullName>
    </submittedName>
</protein>
<comment type="caution">
    <text evidence="6">The sequence shown here is derived from an EMBL/GenBank/DDBJ whole genome shotgun (WGS) entry which is preliminary data.</text>
</comment>
<gene>
    <name evidence="6" type="ORF">K8V47_00210</name>
</gene>
<evidence type="ECO:0000256" key="5">
    <source>
        <dbReference type="ARBA" id="ARBA00023315"/>
    </source>
</evidence>
<accession>A0A921E727</accession>
<organism evidence="6 7">
    <name type="scientific">Candidatus Amulumruptor caecigallinarius</name>
    <dbReference type="NCBI Taxonomy" id="2109911"/>
    <lineage>
        <taxon>Bacteria</taxon>
        <taxon>Pseudomonadati</taxon>
        <taxon>Bacteroidota</taxon>
        <taxon>Bacteroidia</taxon>
        <taxon>Bacteroidales</taxon>
        <taxon>Muribaculaceae</taxon>
        <taxon>Candidatus Amulumruptor</taxon>
    </lineage>
</organism>
<dbReference type="SUPFAM" id="SSF55729">
    <property type="entry name" value="Acyl-CoA N-acyltransferases (Nat)"/>
    <property type="match status" value="1"/>
</dbReference>
<keyword evidence="5" id="KW-0012">Acyltransferase</keyword>
<dbReference type="InterPro" id="IPR052351">
    <property type="entry name" value="Ornithine_N-alpha-AT"/>
</dbReference>
<evidence type="ECO:0000256" key="2">
    <source>
        <dbReference type="ARBA" id="ARBA00022516"/>
    </source>
</evidence>
<keyword evidence="3" id="KW-0808">Transferase</keyword>
<comment type="pathway">
    <text evidence="1">Lipid metabolism.</text>
</comment>
<reference evidence="6" key="2">
    <citation type="submission" date="2021-09" db="EMBL/GenBank/DDBJ databases">
        <authorList>
            <person name="Gilroy R."/>
        </authorList>
    </citation>
    <scope>NUCLEOTIDE SEQUENCE</scope>
    <source>
        <strain evidence="6">4100</strain>
    </source>
</reference>
<name>A0A921E727_9BACT</name>
<evidence type="ECO:0000313" key="7">
    <source>
        <dbReference type="Proteomes" id="UP000711407"/>
    </source>
</evidence>
<evidence type="ECO:0000256" key="3">
    <source>
        <dbReference type="ARBA" id="ARBA00022679"/>
    </source>
</evidence>
<proteinExistence type="predicted"/>
<dbReference type="InterPro" id="IPR016181">
    <property type="entry name" value="Acyl_CoA_acyltransferase"/>
</dbReference>
<dbReference type="Pfam" id="PF13444">
    <property type="entry name" value="Acetyltransf_5"/>
    <property type="match status" value="1"/>
</dbReference>
<dbReference type="EMBL" id="DYXT01000003">
    <property type="protein sequence ID" value="HJE38178.1"/>
    <property type="molecule type" value="Genomic_DNA"/>
</dbReference>
<evidence type="ECO:0000256" key="4">
    <source>
        <dbReference type="ARBA" id="ARBA00023098"/>
    </source>
</evidence>
<dbReference type="PANTHER" id="PTHR37323">
    <property type="entry name" value="GCN5-RELATED N-ACETYLTRANSFERASE"/>
    <property type="match status" value="1"/>
</dbReference>
<dbReference type="AlphaFoldDB" id="A0A921E727"/>
<dbReference type="Proteomes" id="UP000711407">
    <property type="component" value="Unassembled WGS sequence"/>
</dbReference>
<dbReference type="GO" id="GO:0006629">
    <property type="term" value="P:lipid metabolic process"/>
    <property type="evidence" value="ECO:0007669"/>
    <property type="project" value="UniProtKB-KW"/>
</dbReference>
<dbReference type="PANTHER" id="PTHR37323:SF1">
    <property type="entry name" value="L-ORNITHINE N(ALPHA)-ACYLTRANSFERASE"/>
    <property type="match status" value="1"/>
</dbReference>
<evidence type="ECO:0000313" key="6">
    <source>
        <dbReference type="EMBL" id="HJE38178.1"/>
    </source>
</evidence>